<dbReference type="Proteomes" id="UP000321248">
    <property type="component" value="Unassembled WGS sequence"/>
</dbReference>
<name>A0A5C8KTG5_9GAMM</name>
<reference evidence="1 2" key="1">
    <citation type="submission" date="2019-08" db="EMBL/GenBank/DDBJ databases">
        <authorList>
            <person name="Karlyshev A.V."/>
        </authorList>
    </citation>
    <scope>NUCLEOTIDE SEQUENCE [LARGE SCALE GENOMIC DNA]</scope>
    <source>
        <strain evidence="1 2">Alg18-2.2</strain>
    </source>
</reference>
<dbReference type="InterPro" id="IPR007263">
    <property type="entry name" value="DCC1-like"/>
</dbReference>
<dbReference type="OrthoDB" id="5294764at2"/>
<organism evidence="1 2">
    <name type="scientific">Alkalisalibacterium limincola</name>
    <dbReference type="NCBI Taxonomy" id="2699169"/>
    <lineage>
        <taxon>Bacteria</taxon>
        <taxon>Pseudomonadati</taxon>
        <taxon>Pseudomonadota</taxon>
        <taxon>Gammaproteobacteria</taxon>
        <taxon>Lysobacterales</taxon>
        <taxon>Lysobacteraceae</taxon>
        <taxon>Alkalisalibacterium</taxon>
    </lineage>
</organism>
<proteinExistence type="predicted"/>
<dbReference type="PANTHER" id="PTHR34290">
    <property type="entry name" value="SI:CH73-390P7.2"/>
    <property type="match status" value="1"/>
</dbReference>
<dbReference type="RefSeq" id="WP_147891128.1">
    <property type="nucleotide sequence ID" value="NZ_VRTS01000003.1"/>
</dbReference>
<evidence type="ECO:0000313" key="1">
    <source>
        <dbReference type="EMBL" id="TXK64316.1"/>
    </source>
</evidence>
<dbReference type="InterPro" id="IPR044691">
    <property type="entry name" value="DCC1_Trx"/>
</dbReference>
<keyword evidence="2" id="KW-1185">Reference proteome</keyword>
<comment type="caution">
    <text evidence="1">The sequence shown here is derived from an EMBL/GenBank/DDBJ whole genome shotgun (WGS) entry which is preliminary data.</text>
</comment>
<gene>
    <name evidence="1" type="ORF">FU658_05275</name>
</gene>
<dbReference type="PANTHER" id="PTHR34290:SF2">
    <property type="entry name" value="OS04G0668800 PROTEIN"/>
    <property type="match status" value="1"/>
</dbReference>
<dbReference type="GO" id="GO:0015035">
    <property type="term" value="F:protein-disulfide reductase activity"/>
    <property type="evidence" value="ECO:0007669"/>
    <property type="project" value="InterPro"/>
</dbReference>
<dbReference type="EMBL" id="VRTS01000003">
    <property type="protein sequence ID" value="TXK64316.1"/>
    <property type="molecule type" value="Genomic_DNA"/>
</dbReference>
<dbReference type="Pfam" id="PF04134">
    <property type="entry name" value="DCC1-like"/>
    <property type="match status" value="1"/>
</dbReference>
<sequence>MTSKASFPLRIYYDASCPMCRSELHGLKSRDENDALELVDCSGPGFADPDLEQQGISVDTAMARIQARDAQGRWFNGVEVFELAYGATGLSRTAQVLGHPRLRPLLDRLYPLIARNRKWLSRLGLAPVLSKLLHRKRVNPTLKR</sequence>
<evidence type="ECO:0000313" key="2">
    <source>
        <dbReference type="Proteomes" id="UP000321248"/>
    </source>
</evidence>
<accession>A0A5C8KTG5</accession>
<protein>
    <submittedName>
        <fullName evidence="1">DUF393 domain-containing protein</fullName>
    </submittedName>
</protein>
<dbReference type="AlphaFoldDB" id="A0A5C8KTG5"/>